<organism evidence="4 5">
    <name type="scientific">Babesia ovata</name>
    <dbReference type="NCBI Taxonomy" id="189622"/>
    <lineage>
        <taxon>Eukaryota</taxon>
        <taxon>Sar</taxon>
        <taxon>Alveolata</taxon>
        <taxon>Apicomplexa</taxon>
        <taxon>Aconoidasida</taxon>
        <taxon>Piroplasmida</taxon>
        <taxon>Babesiidae</taxon>
        <taxon>Babesia</taxon>
    </lineage>
</organism>
<feature type="compositionally biased region" description="Pro residues" evidence="2">
    <location>
        <begin position="508"/>
        <end position="530"/>
    </location>
</feature>
<feature type="region of interest" description="Disordered" evidence="2">
    <location>
        <begin position="811"/>
        <end position="837"/>
    </location>
</feature>
<evidence type="ECO:0000256" key="2">
    <source>
        <dbReference type="SAM" id="MobiDB-lite"/>
    </source>
</evidence>
<dbReference type="OrthoDB" id="6410656at2759"/>
<dbReference type="Proteomes" id="UP000236319">
    <property type="component" value="Unassembled WGS sequence"/>
</dbReference>
<protein>
    <submittedName>
        <fullName evidence="4">Ribosome-binding protein 1</fullName>
    </submittedName>
</protein>
<keyword evidence="3" id="KW-0812">Transmembrane</keyword>
<feature type="compositionally biased region" description="Polar residues" evidence="2">
    <location>
        <begin position="575"/>
        <end position="593"/>
    </location>
</feature>
<feature type="compositionally biased region" description="Low complexity" evidence="2">
    <location>
        <begin position="549"/>
        <end position="566"/>
    </location>
</feature>
<feature type="coiled-coil region" evidence="1">
    <location>
        <begin position="748"/>
        <end position="775"/>
    </location>
</feature>
<dbReference type="CDD" id="cd22265">
    <property type="entry name" value="UDM1_RNF168"/>
    <property type="match status" value="1"/>
</dbReference>
<keyword evidence="5" id="KW-1185">Reference proteome</keyword>
<gene>
    <name evidence="4" type="ORF">BOVATA_034640</name>
</gene>
<dbReference type="InterPro" id="IPR004168">
    <property type="entry name" value="PPAK_motif"/>
</dbReference>
<evidence type="ECO:0000256" key="3">
    <source>
        <dbReference type="SAM" id="Phobius"/>
    </source>
</evidence>
<comment type="caution">
    <text evidence="4">The sequence shown here is derived from an EMBL/GenBank/DDBJ whole genome shotgun (WGS) entry which is preliminary data.</text>
</comment>
<feature type="compositionally biased region" description="Basic and acidic residues" evidence="2">
    <location>
        <begin position="402"/>
        <end position="411"/>
    </location>
</feature>
<dbReference type="VEuPathDB" id="PiroplasmaDB:BOVATA_034640"/>
<dbReference type="Pfam" id="PF02818">
    <property type="entry name" value="PPAK"/>
    <property type="match status" value="1"/>
</dbReference>
<feature type="transmembrane region" description="Helical" evidence="3">
    <location>
        <begin position="1502"/>
        <end position="1523"/>
    </location>
</feature>
<dbReference type="PANTHER" id="PTHR48125:SF10">
    <property type="entry name" value="OS12G0136300 PROTEIN"/>
    <property type="match status" value="1"/>
</dbReference>
<feature type="compositionally biased region" description="Polar residues" evidence="2">
    <location>
        <begin position="440"/>
        <end position="465"/>
    </location>
</feature>
<proteinExistence type="predicted"/>
<feature type="compositionally biased region" description="Basic and acidic residues" evidence="2">
    <location>
        <begin position="420"/>
        <end position="438"/>
    </location>
</feature>
<evidence type="ECO:0000256" key="1">
    <source>
        <dbReference type="SAM" id="Coils"/>
    </source>
</evidence>
<feature type="region of interest" description="Disordered" evidence="2">
    <location>
        <begin position="402"/>
        <end position="615"/>
    </location>
</feature>
<dbReference type="EMBL" id="BDSA01000003">
    <property type="protein sequence ID" value="GBE61971.1"/>
    <property type="molecule type" value="Genomic_DNA"/>
</dbReference>
<reference evidence="4 5" key="1">
    <citation type="journal article" date="2017" name="BMC Genomics">
        <title>Whole-genome assembly of Babesia ovata and comparative genomics between closely related pathogens.</title>
        <authorList>
            <person name="Yamagishi J."/>
            <person name="Asada M."/>
            <person name="Hakimi H."/>
            <person name="Tanaka T.Q."/>
            <person name="Sugimoto C."/>
            <person name="Kawazu S."/>
        </authorList>
    </citation>
    <scope>NUCLEOTIDE SEQUENCE [LARGE SCALE GENOMIC DNA]</scope>
    <source>
        <strain evidence="4 5">Miyake</strain>
    </source>
</reference>
<dbReference type="GeneID" id="39875741"/>
<keyword evidence="1" id="KW-0175">Coiled coil</keyword>
<accession>A0A2H6KG57</accession>
<keyword evidence="3" id="KW-1133">Transmembrane helix</keyword>
<sequence>MEGHGIPLGTLKECLQFLMWLNSDSGMQDKVAQNLEKRIDKYFKPPKFTLNNVKSALSKFLENAFGFYTRLCNNPQPWAHGRESAEQICNALLECTPKFLAVMYFLWYNVDPGFEKLHGGGWKKDWPGYGERSWHGDWGGDLDKYLYAIPGDAKYNSRTGVIPGGFTSEDKVIYNATLLDRGYPQGYSMAGDLQKIVDKGKYNYFRSVFVSSVIGESAKRPENAANSLVLARTFCDIVLGETGTDGGTLITKLEEGLNKIVTKKTICWKDLKAHCAQLKKKLHTLFNEPKRFDFTGQATGLSDLNKEALAGKAADWLRQNLTLVRGKLDKIKTDDIAVTNPNDKNLGEYFTKNFFPYGFTFGKERHSIRQKDLKDLMRDWSTVIGELKQRTGSDLERLREILNGDKKEQCKEPPPTKVPEAPKEVVPEKKVPVPKRPEGAQNQGKKAESSPTPNNGQSEGSSPTSPGGDAVSHPPSGDQGASGPRGPTMFPQVPGSPVQNTDQTQQAPPQPPPAPPPLPGRPGSPSPPGVQDPGSTSGHPPVQQPILPPVTVLTLPTSVSTSSSAPPGGGGAVQNADQDARQSTDQTSSGVANTSDGTAAGGGGGGGGSGGTDAEADCNRQLRAECKEIINKLETEYVSKKEIRYKDAEKWKNKWDQAEEQKRKDADERQKLEEAELKKVKEWSASSLNGLSIDESRQPSQFPWFYYDPYASPVDGVPLRHESPRERYKMEYRKKHAKDLAKYYSAIKQRTAAEKNKLETELNDQHTQNAAAEWQEKQKIQFLRGIQEDIENQARSNSAVAAFMSGTPIPSPFPVDGRAVKGDSASNDDWEQKSDEQLKERQRKLLLNEMRFDNLHGDDIQYKARIPFVKREPSAFDGSVVIDTSRNSSSYEKLYVDGRNEVNRRFKEAKKKQDKQESTLRAVSQKALLKDTFRGGDVYISRPQPTPPDPVDDLTDLTDLRISTWKVSQSPALSDPLDPEHAQNFDNVGDEIPLEIKHKIVDVTVDDPYSVPPSKAPHVATPVTLAVFPGQSPDDLNSNFCSNRWYVPDASSTTVTQTPSPLPASDLLPPPKTVREMLHWLVGLNESGYIPFIEDHLKSILTEYNKDVSQPSDALQVTEKPYNLDATHVSNTLTEACHYAANFLYKIKHNGNSKTVSVPDFSSEYSKLHYSVDPARLLCQLRDCVYACHHQLAFLKSQCSRNTKDGGWQDCNFGRNVSSPNSPLQAFLTDAPDSKFETHRFDPCDICLKSRINMGFKHGDLPVSQQTGNILNDILTPTCGGEDPLLTLTSYLTCITRRTPRTTGELVSFFHNFGNELHQSSPLGSALSKSHGHCPNWDCLAEEDLQVIEDLRGSAPPISIHDQCHPKTLSTLLGCGIDNVNCPQLMKPITYRAYALYSSSFVHHYLSWVVHLTDRLWESLHRLHQDLEDLQCHAAKPKPLHQCDKALPLLYTHGLTPPDGTLQPSLTCSQFIAKLEAVVSGKPIASLMTAMDTFLYRIRAPFLFTLFTLWLTATLYIAHSLLYRMDVLRLRSHLLTTRASHLIDVKALLAGSRRMLSLYRDVDYFDDDFHS</sequence>
<evidence type="ECO:0000313" key="4">
    <source>
        <dbReference type="EMBL" id="GBE61971.1"/>
    </source>
</evidence>
<feature type="region of interest" description="Disordered" evidence="2">
    <location>
        <begin position="649"/>
        <end position="669"/>
    </location>
</feature>
<dbReference type="RefSeq" id="XP_028868214.1">
    <property type="nucleotide sequence ID" value="XM_029012381.1"/>
</dbReference>
<name>A0A2H6KG57_9APIC</name>
<keyword evidence="3" id="KW-0472">Membrane</keyword>
<feature type="compositionally biased region" description="Gly residues" evidence="2">
    <location>
        <begin position="599"/>
        <end position="611"/>
    </location>
</feature>
<evidence type="ECO:0000313" key="5">
    <source>
        <dbReference type="Proteomes" id="UP000236319"/>
    </source>
</evidence>
<dbReference type="PANTHER" id="PTHR48125">
    <property type="entry name" value="LP07818P1"/>
    <property type="match status" value="1"/>
</dbReference>